<dbReference type="InterPro" id="IPR009078">
    <property type="entry name" value="Ferritin-like_SF"/>
</dbReference>
<evidence type="ECO:0000313" key="2">
    <source>
        <dbReference type="Proteomes" id="UP001410394"/>
    </source>
</evidence>
<name>A0ABU9Z280_9RHOO</name>
<dbReference type="EMBL" id="JBDIVE010000010">
    <property type="protein sequence ID" value="MEN3070143.1"/>
    <property type="molecule type" value="Genomic_DNA"/>
</dbReference>
<keyword evidence="2" id="KW-1185">Reference proteome</keyword>
<dbReference type="InterPro" id="IPR012347">
    <property type="entry name" value="Ferritin-like"/>
</dbReference>
<protein>
    <recommendedName>
        <fullName evidence="3">Rubrerythrin</fullName>
    </recommendedName>
</protein>
<evidence type="ECO:0008006" key="3">
    <source>
        <dbReference type="Google" id="ProtNLM"/>
    </source>
</evidence>
<dbReference type="Proteomes" id="UP001410394">
    <property type="component" value="Unassembled WGS sequence"/>
</dbReference>
<organism evidence="1 2">
    <name type="scientific">Uliginosibacterium sediminicola</name>
    <dbReference type="NCBI Taxonomy" id="2024550"/>
    <lineage>
        <taxon>Bacteria</taxon>
        <taxon>Pseudomonadati</taxon>
        <taxon>Pseudomonadota</taxon>
        <taxon>Betaproteobacteria</taxon>
        <taxon>Rhodocyclales</taxon>
        <taxon>Zoogloeaceae</taxon>
        <taxon>Uliginosibacterium</taxon>
    </lineage>
</organism>
<dbReference type="Gene3D" id="1.20.1260.10">
    <property type="match status" value="1"/>
</dbReference>
<dbReference type="SUPFAM" id="SSF47240">
    <property type="entry name" value="Ferritin-like"/>
    <property type="match status" value="1"/>
</dbReference>
<reference evidence="1 2" key="1">
    <citation type="journal article" date="2018" name="Int. J. Syst. Evol. Microbiol.">
        <title>Uliginosibacterium sediminicola sp. nov., isolated from freshwater sediment.</title>
        <authorList>
            <person name="Hwang W.M."/>
            <person name="Kim S.M."/>
            <person name="Kang K."/>
            <person name="Ahn T.Y."/>
        </authorList>
    </citation>
    <scope>NUCLEOTIDE SEQUENCE [LARGE SCALE GENOMIC DNA]</scope>
    <source>
        <strain evidence="1 2">M1-21</strain>
    </source>
</reference>
<dbReference type="RefSeq" id="WP_345920918.1">
    <property type="nucleotide sequence ID" value="NZ_JBDIVE010000010.1"/>
</dbReference>
<comment type="caution">
    <text evidence="1">The sequence shown here is derived from an EMBL/GenBank/DDBJ whole genome shotgun (WGS) entry which is preliminary data.</text>
</comment>
<evidence type="ECO:0000313" key="1">
    <source>
        <dbReference type="EMBL" id="MEN3070143.1"/>
    </source>
</evidence>
<sequence>MTTLEQFLANVVLLESEAAEHYERFAQRALQAGDVELESFFSALAELTRIEANDARISGGPGARANIRLRKLPEFTDHPRSAIKVGGDTLLDLHRVMTQALELKRRCHAYYLSMIALSTDSTLRQTAQAFETESAAHLAALEQWIVRLSA</sequence>
<accession>A0ABU9Z280</accession>
<gene>
    <name evidence="1" type="ORF">ABDB84_16790</name>
</gene>
<proteinExistence type="predicted"/>